<organism evidence="2 3">
    <name type="scientific">Streptomyces canarius</name>
    <dbReference type="NCBI Taxonomy" id="285453"/>
    <lineage>
        <taxon>Bacteria</taxon>
        <taxon>Bacillati</taxon>
        <taxon>Actinomycetota</taxon>
        <taxon>Actinomycetes</taxon>
        <taxon>Kitasatosporales</taxon>
        <taxon>Streptomycetaceae</taxon>
        <taxon>Streptomyces</taxon>
    </lineage>
</organism>
<gene>
    <name evidence="2" type="ORF">GCM10010345_18830</name>
</gene>
<proteinExistence type="predicted"/>
<evidence type="ECO:0000313" key="3">
    <source>
        <dbReference type="Proteomes" id="UP000653644"/>
    </source>
</evidence>
<comment type="caution">
    <text evidence="2">The sequence shown here is derived from an EMBL/GenBank/DDBJ whole genome shotgun (WGS) entry which is preliminary data.</text>
</comment>
<evidence type="ECO:0000256" key="1">
    <source>
        <dbReference type="SAM" id="MobiDB-lite"/>
    </source>
</evidence>
<dbReference type="Proteomes" id="UP000653644">
    <property type="component" value="Unassembled WGS sequence"/>
</dbReference>
<reference evidence="3" key="1">
    <citation type="journal article" date="2019" name="Int. J. Syst. Evol. Microbiol.">
        <title>The Global Catalogue of Microorganisms (GCM) 10K type strain sequencing project: providing services to taxonomists for standard genome sequencing and annotation.</title>
        <authorList>
            <consortium name="The Broad Institute Genomics Platform"/>
            <consortium name="The Broad Institute Genome Sequencing Center for Infectious Disease"/>
            <person name="Wu L."/>
            <person name="Ma J."/>
        </authorList>
    </citation>
    <scope>NUCLEOTIDE SEQUENCE [LARGE SCALE GENOMIC DNA]</scope>
    <source>
        <strain evidence="3">JCM 4733</strain>
    </source>
</reference>
<feature type="region of interest" description="Disordered" evidence="1">
    <location>
        <begin position="41"/>
        <end position="60"/>
    </location>
</feature>
<protein>
    <submittedName>
        <fullName evidence="2">Uncharacterized protein</fullName>
    </submittedName>
</protein>
<sequence length="60" mass="6452">MIVGDMATTVAPGKYALVCLLYNKRAGVGCAAGDRQGRIRGVRRPVTPAAHSRDQADRRQ</sequence>
<dbReference type="EMBL" id="BMVN01000005">
    <property type="protein sequence ID" value="GHA14504.1"/>
    <property type="molecule type" value="Genomic_DNA"/>
</dbReference>
<name>A0ABQ3CKW5_9ACTN</name>
<keyword evidence="3" id="KW-1185">Reference proteome</keyword>
<feature type="compositionally biased region" description="Basic and acidic residues" evidence="1">
    <location>
        <begin position="51"/>
        <end position="60"/>
    </location>
</feature>
<accession>A0ABQ3CKW5</accession>
<evidence type="ECO:0000313" key="2">
    <source>
        <dbReference type="EMBL" id="GHA14504.1"/>
    </source>
</evidence>